<evidence type="ECO:0000256" key="1">
    <source>
        <dbReference type="ARBA" id="ARBA00022801"/>
    </source>
</evidence>
<feature type="active site" description="Acyl-thioester intermediate" evidence="2">
    <location>
        <position position="258"/>
    </location>
</feature>
<evidence type="ECO:0000313" key="5">
    <source>
        <dbReference type="Proteomes" id="UP000289856"/>
    </source>
</evidence>
<dbReference type="InterPro" id="IPR023365">
    <property type="entry name" value="Sortase_dom-sf"/>
</dbReference>
<dbReference type="SUPFAM" id="SSF63817">
    <property type="entry name" value="Sortase"/>
    <property type="match status" value="1"/>
</dbReference>
<reference evidence="4 5" key="1">
    <citation type="submission" date="2019-01" db="EMBL/GenBank/DDBJ databases">
        <title>Complete genome sequence of Cohnella hallensis HS21 isolated from Korean fir (Abies koreana) rhizospheric soil.</title>
        <authorList>
            <person name="Jiang L."/>
            <person name="Kang S.W."/>
            <person name="Kim S."/>
            <person name="Jung J."/>
            <person name="Kim C.Y."/>
            <person name="Kim D.H."/>
            <person name="Kim S.W."/>
            <person name="Lee J."/>
        </authorList>
    </citation>
    <scope>NUCLEOTIDE SEQUENCE [LARGE SCALE GENOMIC DNA]</scope>
    <source>
        <strain evidence="4 5">HS21</strain>
    </source>
</reference>
<gene>
    <name evidence="4" type="ORF">KCTCHS21_35500</name>
</gene>
<organism evidence="4 5">
    <name type="scientific">Cohnella abietis</name>
    <dbReference type="NCBI Taxonomy" id="2507935"/>
    <lineage>
        <taxon>Bacteria</taxon>
        <taxon>Bacillati</taxon>
        <taxon>Bacillota</taxon>
        <taxon>Bacilli</taxon>
        <taxon>Bacillales</taxon>
        <taxon>Paenibacillaceae</taxon>
        <taxon>Cohnella</taxon>
    </lineage>
</organism>
<evidence type="ECO:0000313" key="4">
    <source>
        <dbReference type="EMBL" id="BBI34151.1"/>
    </source>
</evidence>
<dbReference type="Proteomes" id="UP000289856">
    <property type="component" value="Chromosome"/>
</dbReference>
<keyword evidence="1" id="KW-0378">Hydrolase</keyword>
<keyword evidence="3" id="KW-0812">Transmembrane</keyword>
<feature type="transmembrane region" description="Helical" evidence="3">
    <location>
        <begin position="7"/>
        <end position="31"/>
    </location>
</feature>
<evidence type="ECO:0000256" key="2">
    <source>
        <dbReference type="PIRSR" id="PIRSR605754-1"/>
    </source>
</evidence>
<accession>A0A3T1D7U1</accession>
<proteinExistence type="predicted"/>
<dbReference type="KEGG" id="cohn:KCTCHS21_35500"/>
<dbReference type="Pfam" id="PF04203">
    <property type="entry name" value="Sortase"/>
    <property type="match status" value="1"/>
</dbReference>
<dbReference type="GO" id="GO:0016787">
    <property type="term" value="F:hydrolase activity"/>
    <property type="evidence" value="ECO:0007669"/>
    <property type="project" value="UniProtKB-KW"/>
</dbReference>
<dbReference type="CDD" id="cd05826">
    <property type="entry name" value="Sortase_B"/>
    <property type="match status" value="1"/>
</dbReference>
<keyword evidence="5" id="KW-1185">Reference proteome</keyword>
<dbReference type="InterPro" id="IPR005754">
    <property type="entry name" value="Sortase"/>
</dbReference>
<dbReference type="OrthoDB" id="9806013at2"/>
<keyword evidence="3" id="KW-0472">Membrane</keyword>
<dbReference type="AlphaFoldDB" id="A0A3T1D7U1"/>
<protein>
    <submittedName>
        <fullName evidence="4">SrtB family sortase</fullName>
    </submittedName>
</protein>
<evidence type="ECO:0000256" key="3">
    <source>
        <dbReference type="SAM" id="Phobius"/>
    </source>
</evidence>
<dbReference type="Gene3D" id="2.40.260.10">
    <property type="entry name" value="Sortase"/>
    <property type="match status" value="1"/>
</dbReference>
<dbReference type="RefSeq" id="WP_130611026.1">
    <property type="nucleotide sequence ID" value="NZ_AP019400.1"/>
</dbReference>
<keyword evidence="3" id="KW-1133">Transmembrane helix</keyword>
<name>A0A3T1D7U1_9BACL</name>
<dbReference type="NCBIfam" id="TIGR03064">
    <property type="entry name" value="sortase_srtB"/>
    <property type="match status" value="1"/>
</dbReference>
<dbReference type="InterPro" id="IPR009835">
    <property type="entry name" value="SrtB"/>
</dbReference>
<sequence length="280" mass="32562">MNWRKWAYCGILTTAIAVFMFSAVKLTLYFLDARQSNEQIKEARELYHPVPNNDRNIIPQVTPLNEIGSVTQTAATPHIVPLVDKKPAQLLIQDHFKPLLEINKDIIGWVKIDDSNIDYPVVQSDDNSYYLTRDLHGKNNVNGSIFMDYRNAIDKEDKHLILYGHNMKNKSMFMALLNYESRWYFDHHSIIQFDTLYGNQKWQVFSAYYTDAKDDYLKTDFKTDEQFKDFAVSLQSKSLHKTDVILHENDPILTLSTCSNSHDDARFVVHARLISPSIHE</sequence>
<dbReference type="EMBL" id="AP019400">
    <property type="protein sequence ID" value="BBI34151.1"/>
    <property type="molecule type" value="Genomic_DNA"/>
</dbReference>
<feature type="active site" description="Proton donor/acceptor" evidence="2">
    <location>
        <position position="165"/>
    </location>
</feature>